<evidence type="ECO:0000256" key="7">
    <source>
        <dbReference type="ARBA" id="ARBA00013025"/>
    </source>
</evidence>
<evidence type="ECO:0000313" key="25">
    <source>
        <dbReference type="Proteomes" id="UP000634206"/>
    </source>
</evidence>
<evidence type="ECO:0000256" key="4">
    <source>
        <dbReference type="ARBA" id="ARBA00005150"/>
    </source>
</evidence>
<evidence type="ECO:0000256" key="17">
    <source>
        <dbReference type="ARBA" id="ARBA00032510"/>
    </source>
</evidence>
<dbReference type="RefSeq" id="WP_309488212.1">
    <property type="nucleotide sequence ID" value="NZ_JAENIG010000001.1"/>
</dbReference>
<evidence type="ECO:0000256" key="18">
    <source>
        <dbReference type="ARBA" id="ARBA00047493"/>
    </source>
</evidence>
<dbReference type="PANTHER" id="PTHR11136:SF0">
    <property type="entry name" value="DIHYDROFOLATE SYNTHETASE-RELATED"/>
    <property type="match status" value="1"/>
</dbReference>
<dbReference type="GO" id="GO:0004326">
    <property type="term" value="F:tetrahydrofolylpolyglutamate synthase activity"/>
    <property type="evidence" value="ECO:0007669"/>
    <property type="project" value="UniProtKB-EC"/>
</dbReference>
<dbReference type="EC" id="6.3.2.17" evidence="7"/>
<dbReference type="GO" id="GO:0005737">
    <property type="term" value="C:cytoplasm"/>
    <property type="evidence" value="ECO:0007669"/>
    <property type="project" value="TreeGrafter"/>
</dbReference>
<dbReference type="GO" id="GO:0008841">
    <property type="term" value="F:dihydrofolate synthase activity"/>
    <property type="evidence" value="ECO:0007669"/>
    <property type="project" value="UniProtKB-EC"/>
</dbReference>
<dbReference type="SUPFAM" id="SSF53623">
    <property type="entry name" value="MurD-like peptide ligases, catalytic domain"/>
    <property type="match status" value="1"/>
</dbReference>
<evidence type="ECO:0000256" key="14">
    <source>
        <dbReference type="ARBA" id="ARBA00022909"/>
    </source>
</evidence>
<feature type="domain" description="Mur ligase C-terminal" evidence="22">
    <location>
        <begin position="269"/>
        <end position="375"/>
    </location>
</feature>
<dbReference type="Pfam" id="PF08245">
    <property type="entry name" value="Mur_ligase_M"/>
    <property type="match status" value="1"/>
</dbReference>
<keyword evidence="9" id="KW-0436">Ligase</keyword>
<comment type="catalytic activity">
    <reaction evidence="21">
        <text>7,8-dihydropteroate + L-glutamate + ATP = 7,8-dihydrofolate + ADP + phosphate + H(+)</text>
        <dbReference type="Rhea" id="RHEA:23584"/>
        <dbReference type="ChEBI" id="CHEBI:15378"/>
        <dbReference type="ChEBI" id="CHEBI:17839"/>
        <dbReference type="ChEBI" id="CHEBI:29985"/>
        <dbReference type="ChEBI" id="CHEBI:30616"/>
        <dbReference type="ChEBI" id="CHEBI:43474"/>
        <dbReference type="ChEBI" id="CHEBI:57451"/>
        <dbReference type="ChEBI" id="CHEBI:456216"/>
        <dbReference type="EC" id="6.3.2.12"/>
    </reaction>
</comment>
<evidence type="ECO:0000313" key="24">
    <source>
        <dbReference type="EMBL" id="MBK1853616.1"/>
    </source>
</evidence>
<dbReference type="NCBIfam" id="TIGR01499">
    <property type="entry name" value="folC"/>
    <property type="match status" value="1"/>
</dbReference>
<comment type="cofactor">
    <cofactor evidence="1">
        <name>Mg(2+)</name>
        <dbReference type="ChEBI" id="CHEBI:18420"/>
    </cofactor>
</comment>
<dbReference type="InterPro" id="IPR004101">
    <property type="entry name" value="Mur_ligase_C"/>
</dbReference>
<evidence type="ECO:0000256" key="21">
    <source>
        <dbReference type="ARBA" id="ARBA00049161"/>
    </source>
</evidence>
<evidence type="ECO:0000256" key="6">
    <source>
        <dbReference type="ARBA" id="ARBA00013023"/>
    </source>
</evidence>
<dbReference type="EC" id="6.3.2.12" evidence="6"/>
<keyword evidence="25" id="KW-1185">Reference proteome</keyword>
<keyword evidence="14" id="KW-0289">Folate biosynthesis</keyword>
<comment type="catalytic activity">
    <reaction evidence="20">
        <text>(6R)-5,10-methylenetetrahydrofolyl-(gamma-L-Glu)(n) + L-glutamate + ATP = (6R)-5,10-methylenetetrahydrofolyl-(gamma-L-Glu)(n+1) + ADP + phosphate + H(+)</text>
        <dbReference type="Rhea" id="RHEA:51912"/>
        <dbReference type="Rhea" id="RHEA-COMP:13257"/>
        <dbReference type="Rhea" id="RHEA-COMP:13258"/>
        <dbReference type="ChEBI" id="CHEBI:15378"/>
        <dbReference type="ChEBI" id="CHEBI:29985"/>
        <dbReference type="ChEBI" id="CHEBI:30616"/>
        <dbReference type="ChEBI" id="CHEBI:43474"/>
        <dbReference type="ChEBI" id="CHEBI:136572"/>
        <dbReference type="ChEBI" id="CHEBI:456216"/>
        <dbReference type="EC" id="6.3.2.17"/>
    </reaction>
</comment>
<dbReference type="Proteomes" id="UP000634206">
    <property type="component" value="Unassembled WGS sequence"/>
</dbReference>
<evidence type="ECO:0000259" key="23">
    <source>
        <dbReference type="Pfam" id="PF08245"/>
    </source>
</evidence>
<evidence type="ECO:0000256" key="16">
    <source>
        <dbReference type="ARBA" id="ARBA00030592"/>
    </source>
</evidence>
<dbReference type="FunFam" id="3.40.1190.10:FF:000011">
    <property type="entry name" value="Folylpolyglutamate synthase/dihydrofolate synthase"/>
    <property type="match status" value="1"/>
</dbReference>
<dbReference type="InterPro" id="IPR036565">
    <property type="entry name" value="Mur-like_cat_sf"/>
</dbReference>
<dbReference type="PANTHER" id="PTHR11136">
    <property type="entry name" value="FOLYLPOLYGLUTAMATE SYNTHASE-RELATED"/>
    <property type="match status" value="1"/>
</dbReference>
<dbReference type="InterPro" id="IPR036615">
    <property type="entry name" value="Mur_ligase_C_dom_sf"/>
</dbReference>
<comment type="function">
    <text evidence="2">Functions in two distinct reactions of the de novo folate biosynthetic pathway. Catalyzes the addition of a glutamate residue to dihydropteroate (7,8-dihydropteroate or H2Pte) to form dihydrofolate (7,8-dihydrofolate monoglutamate or H2Pte-Glu). Also catalyzes successive additions of L-glutamate to tetrahydrofolate or 10-formyltetrahydrofolate or 5,10-methylenetetrahydrofolate, leading to folylpolyglutamate derivatives.</text>
</comment>
<sequence length="406" mass="44086">MMTYQESIEWLYSTQQFGIKLGLEQARRLLRETLSFPRHGVRVIHVAGTNGKGSTCSIIDALARACGTRTGLFTSPHLIDYRERIKVGGLDIPEDITARYLSEFKELVSSWDHHPTFFELTLAVAMRYFREKKCELIILETGMGGRLDATTAVPADVAVITPIAMDHSQWLGETLEAVAGEKAGIIVPHKPVVCSPQEPAAHCVIEQEANESRSPLEFITEPLTGYTINLAGPHQRMNAAVAIAAAEKVGVPLSFDIVQQALAKVVWPGRFERIANSSIILDGAHNPHAAEALLATWEHEFPEQKSQLIFGAVEGKNADKVLAILCSMAEHIHLTPINSPRSLSAAELEAALPKDSPAFTVHESLDAALEATQSSTTPTLIAGSLFLIGQAKARLSCQNPPPPSSQ</sequence>
<comment type="pathway">
    <text evidence="3">Cofactor biosynthesis; tetrahydrofolate biosynthesis; 7,8-dihydrofolate from 2-amino-4-hydroxy-6-hydroxymethyl-7,8-dihydropteridine diphosphate and 4-aminobenzoate: step 2/2.</text>
</comment>
<evidence type="ECO:0000256" key="19">
    <source>
        <dbReference type="ARBA" id="ARBA00047808"/>
    </source>
</evidence>
<dbReference type="GO" id="GO:0005524">
    <property type="term" value="F:ATP binding"/>
    <property type="evidence" value="ECO:0007669"/>
    <property type="project" value="UniProtKB-KW"/>
</dbReference>
<dbReference type="GO" id="GO:0046872">
    <property type="term" value="F:metal ion binding"/>
    <property type="evidence" value="ECO:0007669"/>
    <property type="project" value="UniProtKB-KW"/>
</dbReference>
<organism evidence="24 25">
    <name type="scientific">Oceaniferula flava</name>
    <dbReference type="NCBI Taxonomy" id="2800421"/>
    <lineage>
        <taxon>Bacteria</taxon>
        <taxon>Pseudomonadati</taxon>
        <taxon>Verrucomicrobiota</taxon>
        <taxon>Verrucomicrobiia</taxon>
        <taxon>Verrucomicrobiales</taxon>
        <taxon>Verrucomicrobiaceae</taxon>
        <taxon>Oceaniferula</taxon>
    </lineage>
</organism>
<evidence type="ECO:0000256" key="13">
    <source>
        <dbReference type="ARBA" id="ARBA00022842"/>
    </source>
</evidence>
<comment type="similarity">
    <text evidence="5">Belongs to the folylpolyglutamate synthase family.</text>
</comment>
<evidence type="ECO:0000256" key="9">
    <source>
        <dbReference type="ARBA" id="ARBA00022598"/>
    </source>
</evidence>
<accession>A0AAE2VBD2</accession>
<evidence type="ECO:0000256" key="12">
    <source>
        <dbReference type="ARBA" id="ARBA00022840"/>
    </source>
</evidence>
<comment type="pathway">
    <text evidence="4">Cofactor biosynthesis; tetrahydrofolylpolyglutamate biosynthesis.</text>
</comment>
<dbReference type="Gene3D" id="3.90.190.20">
    <property type="entry name" value="Mur ligase, C-terminal domain"/>
    <property type="match status" value="1"/>
</dbReference>
<comment type="caution">
    <text evidence="24">The sequence shown here is derived from an EMBL/GenBank/DDBJ whole genome shotgun (WGS) entry which is preliminary data.</text>
</comment>
<keyword evidence="12" id="KW-0067">ATP-binding</keyword>
<evidence type="ECO:0000256" key="20">
    <source>
        <dbReference type="ARBA" id="ARBA00049035"/>
    </source>
</evidence>
<feature type="domain" description="Mur ligase central" evidence="23">
    <location>
        <begin position="46"/>
        <end position="190"/>
    </location>
</feature>
<dbReference type="AlphaFoldDB" id="A0AAE2VBD2"/>
<dbReference type="PIRSF" id="PIRSF001563">
    <property type="entry name" value="Folylpolyglu_synth"/>
    <property type="match status" value="1"/>
</dbReference>
<keyword evidence="13" id="KW-0460">Magnesium</keyword>
<keyword evidence="10" id="KW-0479">Metal-binding</keyword>
<comment type="catalytic activity">
    <reaction evidence="18">
        <text>(6S)-5,6,7,8-tetrahydrofolyl-(gamma-L-Glu)(n) + L-glutamate + ATP = (6S)-5,6,7,8-tetrahydrofolyl-(gamma-L-Glu)(n+1) + ADP + phosphate + H(+)</text>
        <dbReference type="Rhea" id="RHEA:10580"/>
        <dbReference type="Rhea" id="RHEA-COMP:14738"/>
        <dbReference type="Rhea" id="RHEA-COMP:14740"/>
        <dbReference type="ChEBI" id="CHEBI:15378"/>
        <dbReference type="ChEBI" id="CHEBI:29985"/>
        <dbReference type="ChEBI" id="CHEBI:30616"/>
        <dbReference type="ChEBI" id="CHEBI:43474"/>
        <dbReference type="ChEBI" id="CHEBI:141005"/>
        <dbReference type="ChEBI" id="CHEBI:456216"/>
        <dbReference type="EC" id="6.3.2.17"/>
    </reaction>
</comment>
<evidence type="ECO:0000256" key="2">
    <source>
        <dbReference type="ARBA" id="ARBA00002714"/>
    </source>
</evidence>
<evidence type="ECO:0000256" key="3">
    <source>
        <dbReference type="ARBA" id="ARBA00004799"/>
    </source>
</evidence>
<keyword evidence="11" id="KW-0547">Nucleotide-binding</keyword>
<proteinExistence type="inferred from homology"/>
<dbReference type="SUPFAM" id="SSF53244">
    <property type="entry name" value="MurD-like peptide ligases, peptide-binding domain"/>
    <property type="match status" value="1"/>
</dbReference>
<evidence type="ECO:0000256" key="10">
    <source>
        <dbReference type="ARBA" id="ARBA00022723"/>
    </source>
</evidence>
<name>A0AAE2VBD2_9BACT</name>
<reference evidence="24" key="1">
    <citation type="submission" date="2021-01" db="EMBL/GenBank/DDBJ databases">
        <title>Modified the classification status of verrucomicrobia.</title>
        <authorList>
            <person name="Feng X."/>
        </authorList>
    </citation>
    <scope>NUCLEOTIDE SEQUENCE</scope>
    <source>
        <strain evidence="24">5K15</strain>
    </source>
</reference>
<gene>
    <name evidence="24" type="ORF">JIN83_01465</name>
</gene>
<dbReference type="Pfam" id="PF02875">
    <property type="entry name" value="Mur_ligase_C"/>
    <property type="match status" value="1"/>
</dbReference>
<dbReference type="Gene3D" id="3.40.1190.10">
    <property type="entry name" value="Mur-like, catalytic domain"/>
    <property type="match status" value="1"/>
</dbReference>
<evidence type="ECO:0000256" key="5">
    <source>
        <dbReference type="ARBA" id="ARBA00008276"/>
    </source>
</evidence>
<protein>
    <recommendedName>
        <fullName evidence="8">Dihydrofolate synthase/folylpolyglutamate synthase</fullName>
        <ecNumber evidence="6">6.3.2.12</ecNumber>
        <ecNumber evidence="7">6.3.2.17</ecNumber>
    </recommendedName>
    <alternativeName>
        <fullName evidence="17">Folylpoly-gamma-glutamate synthetase-dihydrofolate synthetase</fullName>
    </alternativeName>
    <alternativeName>
        <fullName evidence="15">Folylpolyglutamate synthetase</fullName>
    </alternativeName>
    <alternativeName>
        <fullName evidence="16">Tetrahydrofolylpolyglutamate synthase</fullName>
    </alternativeName>
</protein>
<evidence type="ECO:0000256" key="15">
    <source>
        <dbReference type="ARBA" id="ARBA00030048"/>
    </source>
</evidence>
<evidence type="ECO:0000256" key="8">
    <source>
        <dbReference type="ARBA" id="ARBA00019357"/>
    </source>
</evidence>
<dbReference type="EMBL" id="JAENIG010000001">
    <property type="protein sequence ID" value="MBK1853616.1"/>
    <property type="molecule type" value="Genomic_DNA"/>
</dbReference>
<evidence type="ECO:0000256" key="11">
    <source>
        <dbReference type="ARBA" id="ARBA00022741"/>
    </source>
</evidence>
<comment type="catalytic activity">
    <reaction evidence="19">
        <text>10-formyltetrahydrofolyl-(gamma-L-Glu)(n) + L-glutamate + ATP = 10-formyltetrahydrofolyl-(gamma-L-Glu)(n+1) + ADP + phosphate + H(+)</text>
        <dbReference type="Rhea" id="RHEA:51904"/>
        <dbReference type="Rhea" id="RHEA-COMP:13088"/>
        <dbReference type="Rhea" id="RHEA-COMP:14300"/>
        <dbReference type="ChEBI" id="CHEBI:15378"/>
        <dbReference type="ChEBI" id="CHEBI:29985"/>
        <dbReference type="ChEBI" id="CHEBI:30616"/>
        <dbReference type="ChEBI" id="CHEBI:43474"/>
        <dbReference type="ChEBI" id="CHEBI:134413"/>
        <dbReference type="ChEBI" id="CHEBI:456216"/>
        <dbReference type="EC" id="6.3.2.17"/>
    </reaction>
</comment>
<evidence type="ECO:0000259" key="22">
    <source>
        <dbReference type="Pfam" id="PF02875"/>
    </source>
</evidence>
<dbReference type="GO" id="GO:0046656">
    <property type="term" value="P:folic acid biosynthetic process"/>
    <property type="evidence" value="ECO:0007669"/>
    <property type="project" value="UniProtKB-KW"/>
</dbReference>
<evidence type="ECO:0000256" key="1">
    <source>
        <dbReference type="ARBA" id="ARBA00001946"/>
    </source>
</evidence>
<dbReference type="InterPro" id="IPR013221">
    <property type="entry name" value="Mur_ligase_cen"/>
</dbReference>
<dbReference type="InterPro" id="IPR001645">
    <property type="entry name" value="Folylpolyglutamate_synth"/>
</dbReference>